<accession>A0A059XWS6</accession>
<dbReference type="AlphaFoldDB" id="A0A059XWS6"/>
<reference evidence="1 2" key="2">
    <citation type="journal article" date="2015" name="Biomed. Res. Int.">
        <title>Effects of Arsenite Resistance on the Growth and Functional Gene Expression of Leptospirillum ferriphilum and Acidithiobacillus thiooxidans in Pure Culture and Coculture.</title>
        <authorList>
            <person name="Jiang H."/>
            <person name="Liang Y."/>
            <person name="Yin H."/>
            <person name="Xiao Y."/>
            <person name="Guo X."/>
            <person name="Xu Y."/>
            <person name="Hu Q."/>
            <person name="Liu H."/>
            <person name="Liu X."/>
        </authorList>
    </citation>
    <scope>NUCLEOTIDE SEQUENCE [LARGE SCALE GENOMIC DNA]</scope>
    <source>
        <strain evidence="1 2">YSK</strain>
    </source>
</reference>
<dbReference type="EMBL" id="CP007243">
    <property type="protein sequence ID" value="AIA31580.1"/>
    <property type="molecule type" value="Genomic_DNA"/>
</dbReference>
<keyword evidence="2" id="KW-1185">Reference proteome</keyword>
<gene>
    <name evidence="1" type="ORF">Y981_03950</name>
</gene>
<dbReference type="KEGG" id="lfp:Y981_03950"/>
<evidence type="ECO:0000313" key="1">
    <source>
        <dbReference type="EMBL" id="AIA31580.1"/>
    </source>
</evidence>
<name>A0A059XWS6_9BACT</name>
<evidence type="ECO:0000313" key="2">
    <source>
        <dbReference type="Proteomes" id="UP000027059"/>
    </source>
</evidence>
<proteinExistence type="predicted"/>
<dbReference type="Proteomes" id="UP000027059">
    <property type="component" value="Chromosome"/>
</dbReference>
<reference evidence="2" key="1">
    <citation type="submission" date="2014-02" db="EMBL/GenBank/DDBJ databases">
        <title>Complete genome sequence and comparative genomic analysis of the nitrogen-fixing bacterium Leptospirillum ferriphilum YSK.</title>
        <authorList>
            <person name="Guo X."/>
            <person name="Yin H."/>
            <person name="Liang Y."/>
            <person name="Hu Q."/>
            <person name="Ma L."/>
            <person name="Xiao Y."/>
            <person name="Zhang X."/>
            <person name="Qiu G."/>
            <person name="Liu X."/>
        </authorList>
    </citation>
    <scope>NUCLEOTIDE SEQUENCE [LARGE SCALE GENOMIC DNA]</scope>
    <source>
        <strain evidence="2">YSK</strain>
    </source>
</reference>
<organism evidence="1 2">
    <name type="scientific">Leptospirillum ferriphilum YSK</name>
    <dbReference type="NCBI Taxonomy" id="1441628"/>
    <lineage>
        <taxon>Bacteria</taxon>
        <taxon>Pseudomonadati</taxon>
        <taxon>Nitrospirota</taxon>
        <taxon>Nitrospiria</taxon>
        <taxon>Nitrospirales</taxon>
        <taxon>Nitrospiraceae</taxon>
        <taxon>Leptospirillum</taxon>
    </lineage>
</organism>
<protein>
    <submittedName>
        <fullName evidence="1">Uncharacterized protein</fullName>
    </submittedName>
</protein>
<dbReference type="HOGENOM" id="CLU_2316845_0_0_0"/>
<sequence length="99" mass="11505">MSEVLSTNSKRWIRGQEKKPVIRFSVSFASSFFQFQTLPVSSDGNIAPRTFQTFVLARKTFSPLRGRWNTGQSPLDRIRREDAGWIPFLFRRKQVSHAD</sequence>